<name>A0A9P0JVB2_ACAOB</name>
<evidence type="ECO:0000313" key="1">
    <source>
        <dbReference type="EMBL" id="CAH1960911.1"/>
    </source>
</evidence>
<dbReference type="OrthoDB" id="8196774at2759"/>
<gene>
    <name evidence="1" type="ORF">ACAOBT_LOCUS3877</name>
</gene>
<protein>
    <submittedName>
        <fullName evidence="1">Uncharacterized protein</fullName>
    </submittedName>
</protein>
<accession>A0A9P0JVB2</accession>
<organism evidence="1 2">
    <name type="scientific">Acanthoscelides obtectus</name>
    <name type="common">Bean weevil</name>
    <name type="synonym">Bruchus obtectus</name>
    <dbReference type="NCBI Taxonomy" id="200917"/>
    <lineage>
        <taxon>Eukaryota</taxon>
        <taxon>Metazoa</taxon>
        <taxon>Ecdysozoa</taxon>
        <taxon>Arthropoda</taxon>
        <taxon>Hexapoda</taxon>
        <taxon>Insecta</taxon>
        <taxon>Pterygota</taxon>
        <taxon>Neoptera</taxon>
        <taxon>Endopterygota</taxon>
        <taxon>Coleoptera</taxon>
        <taxon>Polyphaga</taxon>
        <taxon>Cucujiformia</taxon>
        <taxon>Chrysomeloidea</taxon>
        <taxon>Chrysomelidae</taxon>
        <taxon>Bruchinae</taxon>
        <taxon>Bruchini</taxon>
        <taxon>Acanthoscelides</taxon>
    </lineage>
</organism>
<evidence type="ECO:0000313" key="2">
    <source>
        <dbReference type="Proteomes" id="UP001152888"/>
    </source>
</evidence>
<dbReference type="AlphaFoldDB" id="A0A9P0JVB2"/>
<comment type="caution">
    <text evidence="1">The sequence shown here is derived from an EMBL/GenBank/DDBJ whole genome shotgun (WGS) entry which is preliminary data.</text>
</comment>
<proteinExistence type="predicted"/>
<reference evidence="1" key="1">
    <citation type="submission" date="2022-03" db="EMBL/GenBank/DDBJ databases">
        <authorList>
            <person name="Sayadi A."/>
        </authorList>
    </citation>
    <scope>NUCLEOTIDE SEQUENCE</scope>
</reference>
<sequence length="105" mass="12605">MENYLQYKMSTVRARMNPDIAPHKFACQLGRQLSSTKRVFSEKRARQKDIAKYFQERSCVKISQLEVIRSYRYPLKAMCDAEDNILCIYIWYVMFTYTQIQFVPI</sequence>
<dbReference type="Proteomes" id="UP001152888">
    <property type="component" value="Unassembled WGS sequence"/>
</dbReference>
<dbReference type="EMBL" id="CAKOFQ010006691">
    <property type="protein sequence ID" value="CAH1960911.1"/>
    <property type="molecule type" value="Genomic_DNA"/>
</dbReference>
<keyword evidence="2" id="KW-1185">Reference proteome</keyword>